<keyword evidence="11" id="KW-0378">Hydrolase</keyword>
<dbReference type="PROSITE" id="PS01242">
    <property type="entry name" value="ZF_FPG_1"/>
    <property type="match status" value="1"/>
</dbReference>
<dbReference type="GO" id="GO:0140078">
    <property type="term" value="F:class I DNA-(apurinic or apyrimidinic site) endonuclease activity"/>
    <property type="evidence" value="ECO:0007669"/>
    <property type="project" value="UniProtKB-EC"/>
</dbReference>
<dbReference type="AlphaFoldDB" id="Q49YC0"/>
<evidence type="ECO:0000256" key="4">
    <source>
        <dbReference type="ARBA" id="ARBA00011245"/>
    </source>
</evidence>
<evidence type="ECO:0000256" key="8">
    <source>
        <dbReference type="ARBA" id="ARBA00022723"/>
    </source>
</evidence>
<dbReference type="SUPFAM" id="SSF46946">
    <property type="entry name" value="S13-like H2TH domain"/>
    <property type="match status" value="1"/>
</dbReference>
<dbReference type="SMART" id="SM01232">
    <property type="entry name" value="H2TH"/>
    <property type="match status" value="1"/>
</dbReference>
<keyword evidence="16" id="KW-0511">Multifunctional enzyme</keyword>
<feature type="domain" description="FPG-type" evidence="21">
    <location>
        <begin position="258"/>
        <end position="290"/>
    </location>
</feature>
<comment type="catalytic activity">
    <reaction evidence="19">
        <text>2'-deoxyribonucleotide-(2'-deoxyribose 5'-phosphate)-2'-deoxyribonucleotide-DNA = a 3'-end 2'-deoxyribonucleotide-(2,3-dehydro-2,3-deoxyribose 5'-phosphate)-DNA + a 5'-end 5'-phospho-2'-deoxyribonucleoside-DNA + H(+)</text>
        <dbReference type="Rhea" id="RHEA:66592"/>
        <dbReference type="Rhea" id="RHEA-COMP:13180"/>
        <dbReference type="Rhea" id="RHEA-COMP:16897"/>
        <dbReference type="Rhea" id="RHEA-COMP:17067"/>
        <dbReference type="ChEBI" id="CHEBI:15378"/>
        <dbReference type="ChEBI" id="CHEBI:136412"/>
        <dbReference type="ChEBI" id="CHEBI:157695"/>
        <dbReference type="ChEBI" id="CHEBI:167181"/>
        <dbReference type="EC" id="4.2.99.18"/>
    </reaction>
</comment>
<dbReference type="eggNOG" id="COG0266">
    <property type="taxonomic scope" value="Bacteria"/>
</dbReference>
<dbReference type="InterPro" id="IPR000214">
    <property type="entry name" value="Znf_DNA_glyclase/AP_lyase"/>
</dbReference>
<dbReference type="NCBIfam" id="NF002211">
    <property type="entry name" value="PRK01103.1"/>
    <property type="match status" value="1"/>
</dbReference>
<protein>
    <recommendedName>
        <fullName evidence="7">Formamidopyrimidine-DNA glycosylase</fullName>
        <ecNumber evidence="5">3.2.2.23</ecNumber>
        <ecNumber evidence="6">4.2.99.18</ecNumber>
    </recommendedName>
    <alternativeName>
        <fullName evidence="18">DNA-(apurinic or apyrimidinic site) lyase MutM</fullName>
    </alternativeName>
</protein>
<evidence type="ECO:0000259" key="22">
    <source>
        <dbReference type="PROSITE" id="PS51068"/>
    </source>
</evidence>
<dbReference type="GO" id="GO:0006284">
    <property type="term" value="P:base-excision repair"/>
    <property type="evidence" value="ECO:0007669"/>
    <property type="project" value="InterPro"/>
</dbReference>
<sequence>MPELPEVEHVTRGIKPFVKGQKIESILFSDKVQEGKANHRETIVKGMELDTFKRFTRLYTIVDIERRSKYIVFYLEKDGDKRILISHLGMAGGFFVVDKLEDISVPNYRKHWHVIFKLDNDKLLVYSDIRRFGEIRNVASFEAYPSFLEIAPEPFEKEAMAHYLAWFDKKLYQNKPIKQMILDHRVISGCGNIYACEALFRSGIHPARLPKDLNHQEREMLFYYVREVLEAGIKYGGTSISDYRHADGSTGTMQQHLNVYKQKVCKVCGDDIATQVIATRNSHFCPTCQKIKEE</sequence>
<dbReference type="InterPro" id="IPR012319">
    <property type="entry name" value="FPG_cat"/>
</dbReference>
<dbReference type="NCBIfam" id="TIGR00577">
    <property type="entry name" value="fpg"/>
    <property type="match status" value="1"/>
</dbReference>
<dbReference type="InterPro" id="IPR020629">
    <property type="entry name" value="FPG_Glyclase"/>
</dbReference>
<dbReference type="Pfam" id="PF01149">
    <property type="entry name" value="Fapy_DNA_glyco"/>
    <property type="match status" value="1"/>
</dbReference>
<evidence type="ECO:0000256" key="6">
    <source>
        <dbReference type="ARBA" id="ARBA00012720"/>
    </source>
</evidence>
<dbReference type="SMART" id="SM00898">
    <property type="entry name" value="Fapy_DNA_glyco"/>
    <property type="match status" value="1"/>
</dbReference>
<gene>
    <name evidence="23" type="ordered locus">SSP1076</name>
</gene>
<evidence type="ECO:0000256" key="19">
    <source>
        <dbReference type="ARBA" id="ARBA00044632"/>
    </source>
</evidence>
<name>Q49YC0_STAS1</name>
<evidence type="ECO:0000256" key="15">
    <source>
        <dbReference type="ARBA" id="ARBA00023239"/>
    </source>
</evidence>
<keyword evidence="15" id="KW-0456">Lyase</keyword>
<evidence type="ECO:0000256" key="14">
    <source>
        <dbReference type="ARBA" id="ARBA00023204"/>
    </source>
</evidence>
<dbReference type="HOGENOM" id="CLU_038423_1_0_9"/>
<dbReference type="GO" id="GO:0034039">
    <property type="term" value="F:8-oxo-7,8-dihydroguanine DNA N-glycosylase activity"/>
    <property type="evidence" value="ECO:0007669"/>
    <property type="project" value="TreeGrafter"/>
</dbReference>
<dbReference type="SUPFAM" id="SSF81624">
    <property type="entry name" value="N-terminal domain of MutM-like DNA repair proteins"/>
    <property type="match status" value="1"/>
</dbReference>
<evidence type="ECO:0000256" key="9">
    <source>
        <dbReference type="ARBA" id="ARBA00022763"/>
    </source>
</evidence>
<dbReference type="GO" id="GO:0008270">
    <property type="term" value="F:zinc ion binding"/>
    <property type="evidence" value="ECO:0007669"/>
    <property type="project" value="UniProtKB-KW"/>
</dbReference>
<dbReference type="InterPro" id="IPR035937">
    <property type="entry name" value="FPG_N"/>
</dbReference>
<evidence type="ECO:0000256" key="3">
    <source>
        <dbReference type="ARBA" id="ARBA00009409"/>
    </source>
</evidence>
<dbReference type="InterPro" id="IPR010663">
    <property type="entry name" value="Znf_FPG/IleRS"/>
</dbReference>
<dbReference type="EC" id="4.2.99.18" evidence="6"/>
<dbReference type="EMBL" id="AP008934">
    <property type="protein sequence ID" value="BAE18221.1"/>
    <property type="molecule type" value="Genomic_DNA"/>
</dbReference>
<evidence type="ECO:0000256" key="20">
    <source>
        <dbReference type="PROSITE-ProRule" id="PRU00391"/>
    </source>
</evidence>
<dbReference type="InterPro" id="IPR015886">
    <property type="entry name" value="H2TH_FPG"/>
</dbReference>
<evidence type="ECO:0000256" key="16">
    <source>
        <dbReference type="ARBA" id="ARBA00023268"/>
    </source>
</evidence>
<dbReference type="InterPro" id="IPR015887">
    <property type="entry name" value="DNA_glyclase_Znf_dom_DNA_BS"/>
</dbReference>
<evidence type="ECO:0000256" key="18">
    <source>
        <dbReference type="ARBA" id="ARBA00030638"/>
    </source>
</evidence>
<evidence type="ECO:0000256" key="13">
    <source>
        <dbReference type="ARBA" id="ARBA00023125"/>
    </source>
</evidence>
<dbReference type="SUPFAM" id="SSF57716">
    <property type="entry name" value="Glucocorticoid receptor-like (DNA-binding domain)"/>
    <property type="match status" value="1"/>
</dbReference>
<reference evidence="23 24" key="1">
    <citation type="journal article" date="2005" name="Proc. Natl. Acad. Sci. U.S.A.">
        <title>Whole genome sequence of Staphylococcus saprophyticus reveals the pathogenesis of uncomplicated urinary tract infection.</title>
        <authorList>
            <person name="Kuroda M."/>
            <person name="Yamashita A."/>
            <person name="Hirakawa H."/>
            <person name="Kumano M."/>
            <person name="Morikawa K."/>
            <person name="Higashide M."/>
            <person name="Maruyama A."/>
            <person name="Inose Y."/>
            <person name="Matoba K."/>
            <person name="Toh H."/>
            <person name="Kuhara S."/>
            <person name="Hattori M."/>
            <person name="Ohta T."/>
        </authorList>
    </citation>
    <scope>NUCLEOTIDE SEQUENCE [LARGE SCALE GENOMIC DNA]</scope>
    <source>
        <strain evidence="24">ATCC 15305 / DSM 20229 / NCIMB 8711 / NCTC 7292 / S-41</strain>
    </source>
</reference>
<keyword evidence="12" id="KW-0862">Zinc</keyword>
<evidence type="ECO:0000313" key="24">
    <source>
        <dbReference type="Proteomes" id="UP000006371"/>
    </source>
</evidence>
<dbReference type="Gene3D" id="1.10.8.50">
    <property type="match status" value="1"/>
</dbReference>
<comment type="similarity">
    <text evidence="3">Belongs to the FPG family.</text>
</comment>
<dbReference type="PROSITE" id="PS51068">
    <property type="entry name" value="FPG_CAT"/>
    <property type="match status" value="1"/>
</dbReference>
<dbReference type="PANTHER" id="PTHR22993">
    <property type="entry name" value="FORMAMIDOPYRIMIDINE-DNA GLYCOSYLASE"/>
    <property type="match status" value="1"/>
</dbReference>
<comment type="catalytic activity">
    <reaction evidence="1">
        <text>Hydrolysis of DNA containing ring-opened 7-methylguanine residues, releasing 2,6-diamino-4-hydroxy-5-(N-methyl)formamidopyrimidine.</text>
        <dbReference type="EC" id="3.2.2.23"/>
    </reaction>
</comment>
<dbReference type="GO" id="GO:0003690">
    <property type="term" value="F:double-stranded DNA binding"/>
    <property type="evidence" value="ECO:0007669"/>
    <property type="project" value="UniProtKB-ARBA"/>
</dbReference>
<dbReference type="InterPro" id="IPR010979">
    <property type="entry name" value="Ribosomal_uS13-like_H2TH"/>
</dbReference>
<dbReference type="KEGG" id="ssp:SSP1076"/>
<keyword evidence="17" id="KW-0326">Glycosidase</keyword>
<dbReference type="PROSITE" id="PS51066">
    <property type="entry name" value="ZF_FPG_2"/>
    <property type="match status" value="1"/>
</dbReference>
<keyword evidence="24" id="KW-1185">Reference proteome</keyword>
<dbReference type="Pfam" id="PF06827">
    <property type="entry name" value="zf-FPG_IleRS"/>
    <property type="match status" value="1"/>
</dbReference>
<dbReference type="FunFam" id="1.10.8.50:FF:000003">
    <property type="entry name" value="Formamidopyrimidine-DNA glycosylase"/>
    <property type="match status" value="1"/>
</dbReference>
<dbReference type="RefSeq" id="WP_011302918.1">
    <property type="nucleotide sequence ID" value="NC_007350.1"/>
</dbReference>
<evidence type="ECO:0000259" key="21">
    <source>
        <dbReference type="PROSITE" id="PS51066"/>
    </source>
</evidence>
<evidence type="ECO:0000256" key="12">
    <source>
        <dbReference type="ARBA" id="ARBA00022833"/>
    </source>
</evidence>
<dbReference type="CDD" id="cd08966">
    <property type="entry name" value="EcFpg-like_N"/>
    <property type="match status" value="1"/>
</dbReference>
<accession>Q49YC0</accession>
<proteinExistence type="inferred from homology"/>
<keyword evidence="9" id="KW-0227">DNA damage</keyword>
<dbReference type="Proteomes" id="UP000006371">
    <property type="component" value="Chromosome"/>
</dbReference>
<keyword evidence="14" id="KW-0234">DNA repair</keyword>
<dbReference type="OrthoDB" id="9800855at2"/>
<evidence type="ECO:0000256" key="1">
    <source>
        <dbReference type="ARBA" id="ARBA00001668"/>
    </source>
</evidence>
<evidence type="ECO:0000256" key="2">
    <source>
        <dbReference type="ARBA" id="ARBA00001947"/>
    </source>
</evidence>
<dbReference type="PATRIC" id="fig|342451.11.peg.1075"/>
<dbReference type="GeneID" id="3615444"/>
<keyword evidence="13" id="KW-0238">DNA-binding</keyword>
<dbReference type="PANTHER" id="PTHR22993:SF9">
    <property type="entry name" value="FORMAMIDOPYRIMIDINE-DNA GLYCOSYLASE"/>
    <property type="match status" value="1"/>
</dbReference>
<keyword evidence="10 20" id="KW-0863">Zinc-finger</keyword>
<feature type="domain" description="Formamidopyrimidine-DNA glycosylase catalytic" evidence="22">
    <location>
        <begin position="2"/>
        <end position="133"/>
    </location>
</feature>
<dbReference type="EC" id="3.2.2.23" evidence="5"/>
<dbReference type="Pfam" id="PF06831">
    <property type="entry name" value="H2TH"/>
    <property type="match status" value="1"/>
</dbReference>
<evidence type="ECO:0000256" key="17">
    <source>
        <dbReference type="ARBA" id="ARBA00023295"/>
    </source>
</evidence>
<organism evidence="23 24">
    <name type="scientific">Staphylococcus saprophyticus subsp. saprophyticus (strain ATCC 15305 / DSM 20229 / NCIMB 8711 / NCTC 7292 / S-41)</name>
    <dbReference type="NCBI Taxonomy" id="342451"/>
    <lineage>
        <taxon>Bacteria</taxon>
        <taxon>Bacillati</taxon>
        <taxon>Bacillota</taxon>
        <taxon>Bacilli</taxon>
        <taxon>Bacillales</taxon>
        <taxon>Staphylococcaceae</taxon>
        <taxon>Staphylococcus</taxon>
    </lineage>
</organism>
<comment type="cofactor">
    <cofactor evidence="2">
        <name>Zn(2+)</name>
        <dbReference type="ChEBI" id="CHEBI:29105"/>
    </cofactor>
</comment>
<evidence type="ECO:0000256" key="5">
    <source>
        <dbReference type="ARBA" id="ARBA00012024"/>
    </source>
</evidence>
<evidence type="ECO:0000313" key="23">
    <source>
        <dbReference type="EMBL" id="BAE18221.1"/>
    </source>
</evidence>
<dbReference type="GO" id="GO:0003684">
    <property type="term" value="F:damaged DNA binding"/>
    <property type="evidence" value="ECO:0007669"/>
    <property type="project" value="InterPro"/>
</dbReference>
<comment type="subunit">
    <text evidence="4">Monomer.</text>
</comment>
<evidence type="ECO:0000256" key="7">
    <source>
        <dbReference type="ARBA" id="ARBA00016240"/>
    </source>
</evidence>
<evidence type="ECO:0000256" key="10">
    <source>
        <dbReference type="ARBA" id="ARBA00022771"/>
    </source>
</evidence>
<keyword evidence="8" id="KW-0479">Metal-binding</keyword>
<evidence type="ECO:0000256" key="11">
    <source>
        <dbReference type="ARBA" id="ARBA00022801"/>
    </source>
</evidence>
<dbReference type="Gene3D" id="3.20.190.10">
    <property type="entry name" value="MutM-like, N-terminal"/>
    <property type="match status" value="1"/>
</dbReference>